<feature type="coiled-coil region" evidence="4">
    <location>
        <begin position="49"/>
        <end position="108"/>
    </location>
</feature>
<dbReference type="GO" id="GO:0031412">
    <property type="term" value="P:gas vesicle organization"/>
    <property type="evidence" value="ECO:0007669"/>
    <property type="project" value="InterPro"/>
</dbReference>
<protein>
    <submittedName>
        <fullName evidence="5">GvpL/GvpF family gas vesicle protein</fullName>
    </submittedName>
</protein>
<evidence type="ECO:0000256" key="4">
    <source>
        <dbReference type="SAM" id="Coils"/>
    </source>
</evidence>
<dbReference type="Proteomes" id="UP001140076">
    <property type="component" value="Unassembled WGS sequence"/>
</dbReference>
<dbReference type="PANTHER" id="PTHR36852">
    <property type="entry name" value="PROTEIN GVPL 2"/>
    <property type="match status" value="1"/>
</dbReference>
<keyword evidence="4" id="KW-0175">Coiled coil</keyword>
<sequence>MSTYVYGITHDSESLDAAKLTGVGEPPSEVRFVRADGLAAAVSTTPDGLRAKRRDLAAHQEVLVELAREAAVLPMRFGAVAPDDESVAAELRRSKEHYSALLERLRDRVEVNVKATHIEEAALRAVLTEDEELRRTNERLRAAGGGTPADRMAFGEQVAAALEELRRRDADAVVEPLSKHADQVSMGPPVDNCLANVSLLIHRDKVEELNREVGRLQGRLGQLMEFKVNGPLPPYSFVTEPGR</sequence>
<reference evidence="5" key="1">
    <citation type="submission" date="2021-10" db="EMBL/GenBank/DDBJ databases">
        <title>Streptomonospora sp. nov., isolated from mangrove soil.</title>
        <authorList>
            <person name="Chen X."/>
            <person name="Ge X."/>
            <person name="Liu W."/>
        </authorList>
    </citation>
    <scope>NUCLEOTIDE SEQUENCE</scope>
    <source>
        <strain evidence="5">S1-112</strain>
    </source>
</reference>
<comment type="caution">
    <text evidence="5">The sequence shown here is derived from an EMBL/GenBank/DDBJ whole genome shotgun (WGS) entry which is preliminary data.</text>
</comment>
<organism evidence="5 6">
    <name type="scientific">Streptomonospora mangrovi</name>
    <dbReference type="NCBI Taxonomy" id="2883123"/>
    <lineage>
        <taxon>Bacteria</taxon>
        <taxon>Bacillati</taxon>
        <taxon>Actinomycetota</taxon>
        <taxon>Actinomycetes</taxon>
        <taxon>Streptosporangiales</taxon>
        <taxon>Nocardiopsidaceae</taxon>
        <taxon>Streptomonospora</taxon>
    </lineage>
</organism>
<accession>A0A9X3SRC6</accession>
<dbReference type="Pfam" id="PF06386">
    <property type="entry name" value="GvpL_GvpF"/>
    <property type="match status" value="1"/>
</dbReference>
<dbReference type="EMBL" id="JAJAQC010000050">
    <property type="protein sequence ID" value="MDA0567176.1"/>
    <property type="molecule type" value="Genomic_DNA"/>
</dbReference>
<comment type="similarity">
    <text evidence="3">Belongs to the gas vesicle GvpF/GvpL family.</text>
</comment>
<dbReference type="InterPro" id="IPR009430">
    <property type="entry name" value="GvpL/GvpF"/>
</dbReference>
<evidence type="ECO:0000256" key="1">
    <source>
        <dbReference type="ARBA" id="ARBA00022987"/>
    </source>
</evidence>
<name>A0A9X3SRC6_9ACTN</name>
<evidence type="ECO:0000256" key="2">
    <source>
        <dbReference type="ARBA" id="ARBA00035108"/>
    </source>
</evidence>
<evidence type="ECO:0000256" key="3">
    <source>
        <dbReference type="ARBA" id="ARBA00035643"/>
    </source>
</evidence>
<dbReference type="AlphaFoldDB" id="A0A9X3SRC6"/>
<dbReference type="PANTHER" id="PTHR36852:SF1">
    <property type="entry name" value="PROTEIN GVPL 2"/>
    <property type="match status" value="1"/>
</dbReference>
<dbReference type="GO" id="GO:0031411">
    <property type="term" value="C:gas vesicle"/>
    <property type="evidence" value="ECO:0007669"/>
    <property type="project" value="UniProtKB-SubCell"/>
</dbReference>
<gene>
    <name evidence="5" type="ORF">LG943_23065</name>
</gene>
<keyword evidence="6" id="KW-1185">Reference proteome</keyword>
<evidence type="ECO:0000313" key="6">
    <source>
        <dbReference type="Proteomes" id="UP001140076"/>
    </source>
</evidence>
<dbReference type="RefSeq" id="WP_270074425.1">
    <property type="nucleotide sequence ID" value="NZ_JAJAQC010000050.1"/>
</dbReference>
<keyword evidence="1" id="KW-0304">Gas vesicle</keyword>
<comment type="subcellular location">
    <subcellularLocation>
        <location evidence="2">Gas vesicle</location>
    </subcellularLocation>
</comment>
<evidence type="ECO:0000313" key="5">
    <source>
        <dbReference type="EMBL" id="MDA0567176.1"/>
    </source>
</evidence>
<proteinExistence type="inferred from homology"/>